<dbReference type="PANTHER" id="PTHR42951">
    <property type="entry name" value="METALLO-BETA-LACTAMASE DOMAIN-CONTAINING"/>
    <property type="match status" value="1"/>
</dbReference>
<dbReference type="SMART" id="SM00849">
    <property type="entry name" value="Lactamase_B"/>
    <property type="match status" value="1"/>
</dbReference>
<feature type="domain" description="Metallo-beta-lactamase" evidence="1">
    <location>
        <begin position="46"/>
        <end position="229"/>
    </location>
</feature>
<keyword evidence="2" id="KW-0378">Hydrolase</keyword>
<name>A0A3B0REZ4_9ZZZZ</name>
<dbReference type="Gene3D" id="3.60.15.10">
    <property type="entry name" value="Ribonuclease Z/Hydroxyacylglutathione hydrolase-like"/>
    <property type="match status" value="1"/>
</dbReference>
<dbReference type="GO" id="GO:0016787">
    <property type="term" value="F:hydrolase activity"/>
    <property type="evidence" value="ECO:0007669"/>
    <property type="project" value="UniProtKB-KW"/>
</dbReference>
<dbReference type="InterPro" id="IPR036866">
    <property type="entry name" value="RibonucZ/Hydroxyglut_hydro"/>
</dbReference>
<dbReference type="EMBL" id="UOED01000025">
    <property type="protein sequence ID" value="VAV87436.1"/>
    <property type="molecule type" value="Genomic_DNA"/>
</dbReference>
<reference evidence="2" key="1">
    <citation type="submission" date="2018-06" db="EMBL/GenBank/DDBJ databases">
        <authorList>
            <person name="Zhirakovskaya E."/>
        </authorList>
    </citation>
    <scope>NUCLEOTIDE SEQUENCE</scope>
</reference>
<dbReference type="SUPFAM" id="SSF56281">
    <property type="entry name" value="Metallo-hydrolase/oxidoreductase"/>
    <property type="match status" value="1"/>
</dbReference>
<dbReference type="CDD" id="cd16282">
    <property type="entry name" value="metallo-hydrolase-like_MBL-fold"/>
    <property type="match status" value="1"/>
</dbReference>
<proteinExistence type="predicted"/>
<dbReference type="PANTHER" id="PTHR42951:SF4">
    <property type="entry name" value="ACYL-COENZYME A THIOESTERASE MBLAC2"/>
    <property type="match status" value="1"/>
</dbReference>
<organism evidence="2">
    <name type="scientific">hydrothermal vent metagenome</name>
    <dbReference type="NCBI Taxonomy" id="652676"/>
    <lineage>
        <taxon>unclassified sequences</taxon>
        <taxon>metagenomes</taxon>
        <taxon>ecological metagenomes</taxon>
    </lineage>
</organism>
<dbReference type="AlphaFoldDB" id="A0A3B0REZ4"/>
<evidence type="ECO:0000259" key="1">
    <source>
        <dbReference type="SMART" id="SM00849"/>
    </source>
</evidence>
<protein>
    <submittedName>
        <fullName evidence="2">MBL-fold metallo-hydrolase superfamily</fullName>
    </submittedName>
</protein>
<dbReference type="InterPro" id="IPR050855">
    <property type="entry name" value="NDM-1-like"/>
</dbReference>
<evidence type="ECO:0000313" key="2">
    <source>
        <dbReference type="EMBL" id="VAV87436.1"/>
    </source>
</evidence>
<dbReference type="InterPro" id="IPR001279">
    <property type="entry name" value="Metallo-B-lactamas"/>
</dbReference>
<sequence length="303" mass="33303">MRRLLPLSLSLLIALTSFALGQNKYDKVEITTIPVGHGIYMLQGAGGNIGVSAGEDGVFMIDDQYSPLTPKIIAAISKISDKPIRFVINTHWHGDHTGGNENLGKTDVIIVAHDNVYKRLSSDQFIKAFDRHVPAAPKAALPVISFNDKVTFHLNGLHIQARHFAPAHTDGDSMIFFKGTNIVHTGDIFFNHMYPFIDTSSGGTIYGMIEATATLLTQVDEETKIIPGHGPLANKADLQAYHDMLVRVVEILTPLAQKNIPIEKATEMKPLKELDDKWGGGFFKADMFLGTVYQTIIDHGKTD</sequence>
<dbReference type="Pfam" id="PF00753">
    <property type="entry name" value="Lactamase_B"/>
    <property type="match status" value="1"/>
</dbReference>
<accession>A0A3B0REZ4</accession>
<gene>
    <name evidence="2" type="ORF">MNBD_ALPHA02-1918</name>
</gene>